<dbReference type="PANTHER" id="PTHR12532">
    <property type="entry name" value="TRANSLATIONAL ACTIVATOR OF CYTOCHROME C OXIDASE 1"/>
    <property type="match status" value="1"/>
</dbReference>
<evidence type="ECO:0000256" key="1">
    <source>
        <dbReference type="ARBA" id="ARBA00008724"/>
    </source>
</evidence>
<dbReference type="InterPro" id="IPR026564">
    <property type="entry name" value="Transcrip_reg_TACO1-like_dom3"/>
</dbReference>
<evidence type="ECO:0000259" key="3">
    <source>
        <dbReference type="Pfam" id="PF20772"/>
    </source>
</evidence>
<name>A0A7S0I9H6_MICPS</name>
<feature type="domain" description="TACO1/YebC-like N-terminal" evidence="3">
    <location>
        <begin position="44"/>
        <end position="115"/>
    </location>
</feature>
<dbReference type="Gene3D" id="3.30.70.980">
    <property type="match status" value="2"/>
</dbReference>
<dbReference type="Gene3D" id="1.10.10.200">
    <property type="match status" value="1"/>
</dbReference>
<dbReference type="Pfam" id="PF01709">
    <property type="entry name" value="Transcrip_reg"/>
    <property type="match status" value="1"/>
</dbReference>
<organism evidence="4">
    <name type="scientific">Micromonas pusilla</name>
    <name type="common">Picoplanktonic green alga</name>
    <name type="synonym">Chromulina pusilla</name>
    <dbReference type="NCBI Taxonomy" id="38833"/>
    <lineage>
        <taxon>Eukaryota</taxon>
        <taxon>Viridiplantae</taxon>
        <taxon>Chlorophyta</taxon>
        <taxon>Mamiellophyceae</taxon>
        <taxon>Mamiellales</taxon>
        <taxon>Mamiellaceae</taxon>
        <taxon>Micromonas</taxon>
    </lineage>
</organism>
<dbReference type="NCBIfam" id="NF009044">
    <property type="entry name" value="PRK12378.1"/>
    <property type="match status" value="1"/>
</dbReference>
<dbReference type="SUPFAM" id="SSF75625">
    <property type="entry name" value="YebC-like"/>
    <property type="match status" value="1"/>
</dbReference>
<protein>
    <recommendedName>
        <fullName evidence="5">Transcriptional regulator</fullName>
    </recommendedName>
</protein>
<dbReference type="PANTHER" id="PTHR12532:SF0">
    <property type="entry name" value="TRANSLATIONAL ACTIVATOR OF CYTOCHROME C OXIDASE 1"/>
    <property type="match status" value="1"/>
</dbReference>
<dbReference type="NCBIfam" id="TIGR01033">
    <property type="entry name" value="YebC/PmpR family DNA-binding transcriptional regulator"/>
    <property type="match status" value="1"/>
</dbReference>
<evidence type="ECO:0008006" key="5">
    <source>
        <dbReference type="Google" id="ProtNLM"/>
    </source>
</evidence>
<reference evidence="4" key="1">
    <citation type="submission" date="2021-01" db="EMBL/GenBank/DDBJ databases">
        <authorList>
            <person name="Corre E."/>
            <person name="Pelletier E."/>
            <person name="Niang G."/>
            <person name="Scheremetjew M."/>
            <person name="Finn R."/>
            <person name="Kale V."/>
            <person name="Holt S."/>
            <person name="Cochrane G."/>
            <person name="Meng A."/>
            <person name="Brown T."/>
            <person name="Cohen L."/>
        </authorList>
    </citation>
    <scope>NUCLEOTIDE SEQUENCE</scope>
    <source>
        <strain evidence="4">CCMP1723</strain>
    </source>
</reference>
<evidence type="ECO:0000313" key="4">
    <source>
        <dbReference type="EMBL" id="CAD8514947.1"/>
    </source>
</evidence>
<dbReference type="InterPro" id="IPR048300">
    <property type="entry name" value="TACO1_YebC-like_2nd/3rd_dom"/>
</dbReference>
<feature type="domain" description="TACO1/YebC-like second and third" evidence="2">
    <location>
        <begin position="122"/>
        <end position="279"/>
    </location>
</feature>
<dbReference type="InterPro" id="IPR029072">
    <property type="entry name" value="YebC-like"/>
</dbReference>
<evidence type="ECO:0000259" key="2">
    <source>
        <dbReference type="Pfam" id="PF01709"/>
    </source>
</evidence>
<dbReference type="AlphaFoldDB" id="A0A7S0I9H6"/>
<proteinExistence type="inferred from homology"/>
<dbReference type="EMBL" id="HBEQ01003089">
    <property type="protein sequence ID" value="CAD8514947.1"/>
    <property type="molecule type" value="Transcribed_RNA"/>
</dbReference>
<accession>A0A7S0I9H6</accession>
<dbReference type="Pfam" id="PF20772">
    <property type="entry name" value="TACO1_YebC_N"/>
    <property type="match status" value="1"/>
</dbReference>
<sequence length="280" mass="30503">MNDIFSTKANLASRACITTGVLHKFSSNIRRNLTISTSPLSMGRKAAKIAKKKNAEDAKRTKVYGKFGKLIVTAVKEGGGADPVTNQQLAKVLSQAKEMNVPKDLIDRNIKRATDTKQVGFMELTYEAYGHGGVGIVMEVLTDNVNRAAAETRAIVNKGGGKMAEPGSVLFNFERRGVITLRCDRSQEEKVFELATDAGAEDIQEQKDGHEGFVVLTEVSAFSTCRRQLAEAELAIDENETALKMVPLTQVEVDDDTSDANSALTEKLLELDDVDAVYTQ</sequence>
<dbReference type="InterPro" id="IPR002876">
    <property type="entry name" value="Transcrip_reg_TACO1-like"/>
</dbReference>
<dbReference type="InterPro" id="IPR049083">
    <property type="entry name" value="TACO1_YebC_N"/>
</dbReference>
<dbReference type="HAMAP" id="MF_00693">
    <property type="entry name" value="Transcrip_reg_TACO1"/>
    <property type="match status" value="1"/>
</dbReference>
<gene>
    <name evidence="4" type="ORF">MCOM1403_LOCUS2372</name>
</gene>
<comment type="similarity">
    <text evidence="1">Belongs to the TACO1 family.</text>
</comment>
<dbReference type="GO" id="GO:0009507">
    <property type="term" value="C:chloroplast"/>
    <property type="evidence" value="ECO:0007669"/>
    <property type="project" value="TreeGrafter"/>
</dbReference>
<dbReference type="InterPro" id="IPR017856">
    <property type="entry name" value="Integrase-like_N"/>
</dbReference>